<proteinExistence type="inferred from homology"/>
<accession>A0ABW2F8U8</accession>
<feature type="transmembrane region" description="Helical" evidence="7">
    <location>
        <begin position="21"/>
        <end position="42"/>
    </location>
</feature>
<gene>
    <name evidence="9" type="ORF">ACFQMJ_12695</name>
</gene>
<keyword evidence="10" id="KW-1185">Reference proteome</keyword>
<feature type="transmembrane region" description="Helical" evidence="7">
    <location>
        <begin position="258"/>
        <end position="275"/>
    </location>
</feature>
<keyword evidence="4 7" id="KW-0812">Transmembrane</keyword>
<name>A0ABW2F8U8_9BACL</name>
<evidence type="ECO:0000259" key="8">
    <source>
        <dbReference type="PROSITE" id="PS50928"/>
    </source>
</evidence>
<protein>
    <submittedName>
        <fullName evidence="9">Carbohydrate ABC transporter permease</fullName>
    </submittedName>
</protein>
<feature type="transmembrane region" description="Helical" evidence="7">
    <location>
        <begin position="154"/>
        <end position="174"/>
    </location>
</feature>
<feature type="transmembrane region" description="Helical" evidence="7">
    <location>
        <begin position="122"/>
        <end position="142"/>
    </location>
</feature>
<evidence type="ECO:0000256" key="3">
    <source>
        <dbReference type="ARBA" id="ARBA00022475"/>
    </source>
</evidence>
<keyword evidence="2 7" id="KW-0813">Transport</keyword>
<comment type="caution">
    <text evidence="9">The sequence shown here is derived from an EMBL/GenBank/DDBJ whole genome shotgun (WGS) entry which is preliminary data.</text>
</comment>
<keyword evidence="3" id="KW-1003">Cell membrane</keyword>
<evidence type="ECO:0000313" key="10">
    <source>
        <dbReference type="Proteomes" id="UP001596378"/>
    </source>
</evidence>
<evidence type="ECO:0000256" key="7">
    <source>
        <dbReference type="RuleBase" id="RU363032"/>
    </source>
</evidence>
<evidence type="ECO:0000256" key="2">
    <source>
        <dbReference type="ARBA" id="ARBA00022448"/>
    </source>
</evidence>
<feature type="transmembrane region" description="Helical" evidence="7">
    <location>
        <begin position="91"/>
        <end position="110"/>
    </location>
</feature>
<dbReference type="PANTHER" id="PTHR43744:SF8">
    <property type="entry name" value="SN-GLYCEROL-3-PHOSPHATE TRANSPORT SYSTEM PERMEASE PROTEIN UGPE"/>
    <property type="match status" value="1"/>
</dbReference>
<evidence type="ECO:0000256" key="5">
    <source>
        <dbReference type="ARBA" id="ARBA00022989"/>
    </source>
</evidence>
<organism evidence="9 10">
    <name type="scientific">Cohnella cellulosilytica</name>
    <dbReference type="NCBI Taxonomy" id="986710"/>
    <lineage>
        <taxon>Bacteria</taxon>
        <taxon>Bacillati</taxon>
        <taxon>Bacillota</taxon>
        <taxon>Bacilli</taxon>
        <taxon>Bacillales</taxon>
        <taxon>Paenibacillaceae</taxon>
        <taxon>Cohnella</taxon>
    </lineage>
</organism>
<dbReference type="PANTHER" id="PTHR43744">
    <property type="entry name" value="ABC TRANSPORTER PERMEASE PROTEIN MG189-RELATED-RELATED"/>
    <property type="match status" value="1"/>
</dbReference>
<dbReference type="CDD" id="cd06261">
    <property type="entry name" value="TM_PBP2"/>
    <property type="match status" value="1"/>
</dbReference>
<dbReference type="InterPro" id="IPR000515">
    <property type="entry name" value="MetI-like"/>
</dbReference>
<dbReference type="EMBL" id="JBHTAI010000007">
    <property type="protein sequence ID" value="MFC7149388.1"/>
    <property type="molecule type" value="Genomic_DNA"/>
</dbReference>
<evidence type="ECO:0000256" key="6">
    <source>
        <dbReference type="ARBA" id="ARBA00023136"/>
    </source>
</evidence>
<dbReference type="RefSeq" id="WP_378051583.1">
    <property type="nucleotide sequence ID" value="NZ_JBHMDN010000034.1"/>
</dbReference>
<sequence>MRAAERAILSRYDYRKTSNKIAFALVCLVIAAMVFTMIYPIAVTFMNSFKTTVEVNSFPPKFLPESWKPDNFKEGWRYMDIPHFMGNTFKIFAGNMIVTIFALGLASFALSRLNLPYRRAIYLFFLMTLFIPPSTYIVPNFVNLKDLGLLNTFFAFWLPAGASAFNLLLLKSFFDNIHHEMFEAARIDGASDWRSFTRIALPLSVPIFSTLAIFVFSAVWNDWFWPSLVMHGDPNYPLATAIYKKVIAARGLKLNVKFAILAMTTIPPMIVFLIFQRYIMGGLQIGGVKG</sequence>
<reference evidence="10" key="1">
    <citation type="journal article" date="2019" name="Int. J. Syst. Evol. Microbiol.">
        <title>The Global Catalogue of Microorganisms (GCM) 10K type strain sequencing project: providing services to taxonomists for standard genome sequencing and annotation.</title>
        <authorList>
            <consortium name="The Broad Institute Genomics Platform"/>
            <consortium name="The Broad Institute Genome Sequencing Center for Infectious Disease"/>
            <person name="Wu L."/>
            <person name="Ma J."/>
        </authorList>
    </citation>
    <scope>NUCLEOTIDE SEQUENCE [LARGE SCALE GENOMIC DNA]</scope>
    <source>
        <strain evidence="10">KCTC 12907</strain>
    </source>
</reference>
<comment type="similarity">
    <text evidence="7">Belongs to the binding-protein-dependent transport system permease family.</text>
</comment>
<feature type="transmembrane region" description="Helical" evidence="7">
    <location>
        <begin position="195"/>
        <end position="220"/>
    </location>
</feature>
<evidence type="ECO:0000256" key="1">
    <source>
        <dbReference type="ARBA" id="ARBA00004651"/>
    </source>
</evidence>
<dbReference type="Proteomes" id="UP001596378">
    <property type="component" value="Unassembled WGS sequence"/>
</dbReference>
<comment type="subcellular location">
    <subcellularLocation>
        <location evidence="1 7">Cell membrane</location>
        <topology evidence="1 7">Multi-pass membrane protein</topology>
    </subcellularLocation>
</comment>
<dbReference type="PROSITE" id="PS50928">
    <property type="entry name" value="ABC_TM1"/>
    <property type="match status" value="1"/>
</dbReference>
<dbReference type="InterPro" id="IPR035906">
    <property type="entry name" value="MetI-like_sf"/>
</dbReference>
<feature type="domain" description="ABC transmembrane type-1" evidence="8">
    <location>
        <begin position="85"/>
        <end position="275"/>
    </location>
</feature>
<keyword evidence="5 7" id="KW-1133">Transmembrane helix</keyword>
<evidence type="ECO:0000313" key="9">
    <source>
        <dbReference type="EMBL" id="MFC7149388.1"/>
    </source>
</evidence>
<dbReference type="Pfam" id="PF00528">
    <property type="entry name" value="BPD_transp_1"/>
    <property type="match status" value="1"/>
</dbReference>
<dbReference type="Gene3D" id="1.10.3720.10">
    <property type="entry name" value="MetI-like"/>
    <property type="match status" value="1"/>
</dbReference>
<dbReference type="SUPFAM" id="SSF161098">
    <property type="entry name" value="MetI-like"/>
    <property type="match status" value="1"/>
</dbReference>
<keyword evidence="6 7" id="KW-0472">Membrane</keyword>
<evidence type="ECO:0000256" key="4">
    <source>
        <dbReference type="ARBA" id="ARBA00022692"/>
    </source>
</evidence>